<organism evidence="5">
    <name type="scientific">Opuntia streptacantha</name>
    <name type="common">Prickly pear cactus</name>
    <name type="synonym">Opuntia cardona</name>
    <dbReference type="NCBI Taxonomy" id="393608"/>
    <lineage>
        <taxon>Eukaryota</taxon>
        <taxon>Viridiplantae</taxon>
        <taxon>Streptophyta</taxon>
        <taxon>Embryophyta</taxon>
        <taxon>Tracheophyta</taxon>
        <taxon>Spermatophyta</taxon>
        <taxon>Magnoliopsida</taxon>
        <taxon>eudicotyledons</taxon>
        <taxon>Gunneridae</taxon>
        <taxon>Pentapetalae</taxon>
        <taxon>Caryophyllales</taxon>
        <taxon>Cactineae</taxon>
        <taxon>Cactaceae</taxon>
        <taxon>Opuntioideae</taxon>
        <taxon>Opuntia</taxon>
    </lineage>
</organism>
<feature type="transmembrane region" description="Helical" evidence="3">
    <location>
        <begin position="42"/>
        <end position="65"/>
    </location>
</feature>
<proteinExistence type="predicted"/>
<reference evidence="5" key="2">
    <citation type="submission" date="2020-07" db="EMBL/GenBank/DDBJ databases">
        <authorList>
            <person name="Vera ALvarez R."/>
            <person name="Arias-Moreno D.M."/>
            <person name="Jimenez-Jacinto V."/>
            <person name="Jimenez-Bremont J.F."/>
            <person name="Swaminathan K."/>
            <person name="Moose S.P."/>
            <person name="Guerrero-Gonzalez M.L."/>
            <person name="Marino-Ramirez L."/>
            <person name="Landsman D."/>
            <person name="Rodriguez-Kessler M."/>
            <person name="Delgado-Sanchez P."/>
        </authorList>
    </citation>
    <scope>NUCLEOTIDE SEQUENCE</scope>
    <source>
        <tissue evidence="5">Cladode</tissue>
    </source>
</reference>
<feature type="region of interest" description="Disordered" evidence="2">
    <location>
        <begin position="973"/>
        <end position="1027"/>
    </location>
</feature>
<sequence>MGSLENGVYQHQNHKNIGRVSSFPKQLRPRSRSSRSLLSKRLGYLQWISTIVVFSLFLVLFQAFLPGSVVERPGSSGKDLDLLEGDFMYLKEIGELDFGEDVRFEPTRVLDKFQKEARELNLSRGGTRFAYRKPQLALVFADLAVDQYQILMATVAAALQGMGYCIEVFSSEDGPARVVWQRLGVHVTIIPTDDHGSSTVDWLNYDGVLINSLEGKRVLSCLMQEPFRSLPLVWTIHEKSLATRLDQYNSNGTSEVLTDWKKSFNRATVVVFPNYALPMMYSPLDAGNYYVIPGTPSEACEANSLMASNQNQIRVKMGLADNDFTVAIVGSQFMYKGLWLEHALILEALKPLLRDFLSDNRSSSGLKIFILAGDSTGNYSKAVEVISTSLQYPDGIVKHTDRDVNAGDVLRMVDLVIYGSFLEEKSFPDILIKAMCYGKLIVAPNLSMIRRYVDDRVNGYLFPKDDVKVLTSIISKVVARGKLTPLAHQVASIGKGTAANLMVEEAVEGYASLLENILRLPSEVANPKPFAEIPSQLKNEWQRNIFNVVTDARYGSRNASSHLFLEKIERQWSHKKEDTANSTSVKDEEFLYAIWEEQKQTDFFVARKRREEDELKDRSEQSRGTWEDIYRSSKRADRIKSDLHERDDGELERTGQPLCIYEPYLGEGTWAFLHLKPLYRGIGLATRGRRPGADDVDASSRLPLLSNPYYRDLLGEFGAFLAIANRVDRVHKNAWIGFQSWRVTARKGALSKVAEKSLLEAIESQKHGDALYFWVRMDTDPRNPLNLDFWSFCDAINAGNCRSAFADALKRMYGIKHDWDSLPPMPMDGDTWSVMHSWALPTRSFLEFVMFGRMFVDALDAQMYEEHHRSGLCYLNLSKDKHCYSRVLELLVNVWAYHSPRRMVYINPENGMMQEQHKLQSRRGKMWIKWFSFRTLKSMDEDLAEEADSDNRRRRWLWPSTGEIFWQGVYEKERDQRRKETAEKKKKSRDKVERIKSRNLKRQKPIGKYVKPPPEEDMLNSTAMAKK</sequence>
<dbReference type="Pfam" id="PF00534">
    <property type="entry name" value="Glycos_transf_1"/>
    <property type="match status" value="1"/>
</dbReference>
<dbReference type="AlphaFoldDB" id="A0A7C9ARA8"/>
<feature type="domain" description="Glycosyl transferase family 1" evidence="4">
    <location>
        <begin position="311"/>
        <end position="481"/>
    </location>
</feature>
<keyword evidence="1" id="KW-0808">Transferase</keyword>
<dbReference type="SUPFAM" id="SSF53756">
    <property type="entry name" value="UDP-Glycosyltransferase/glycogen phosphorylase"/>
    <property type="match status" value="1"/>
</dbReference>
<keyword evidence="3" id="KW-1133">Transmembrane helix</keyword>
<dbReference type="GO" id="GO:0016757">
    <property type="term" value="F:glycosyltransferase activity"/>
    <property type="evidence" value="ECO:0007669"/>
    <property type="project" value="UniProtKB-KW"/>
</dbReference>
<evidence type="ECO:0000256" key="2">
    <source>
        <dbReference type="SAM" id="MobiDB-lite"/>
    </source>
</evidence>
<keyword evidence="3" id="KW-0472">Membrane</keyword>
<evidence type="ECO:0000313" key="5">
    <source>
        <dbReference type="EMBL" id="MBA4672911.1"/>
    </source>
</evidence>
<keyword evidence="1" id="KW-0328">Glycosyltransferase</keyword>
<keyword evidence="3" id="KW-0812">Transmembrane</keyword>
<reference evidence="5" key="1">
    <citation type="journal article" date="2013" name="J. Plant Res.">
        <title>Effect of fungi and light on seed germination of three Opuntia species from semiarid lands of central Mexico.</title>
        <authorList>
            <person name="Delgado-Sanchez P."/>
            <person name="Jimenez-Bremont J.F."/>
            <person name="Guerrero-Gonzalez Mde L."/>
            <person name="Flores J."/>
        </authorList>
    </citation>
    <scope>NUCLEOTIDE SEQUENCE</scope>
    <source>
        <tissue evidence="5">Cladode</tissue>
    </source>
</reference>
<evidence type="ECO:0000256" key="3">
    <source>
        <dbReference type="SAM" id="Phobius"/>
    </source>
</evidence>
<evidence type="ECO:0000259" key="4">
    <source>
        <dbReference type="Pfam" id="PF00534"/>
    </source>
</evidence>
<protein>
    <recommendedName>
        <fullName evidence="4">Glycosyl transferase family 1 domain-containing protein</fullName>
    </recommendedName>
</protein>
<accession>A0A7C9ARA8</accession>
<name>A0A7C9ARA8_OPUST</name>
<feature type="compositionally biased region" description="Basic and acidic residues" evidence="2">
    <location>
        <begin position="973"/>
        <end position="983"/>
    </location>
</feature>
<dbReference type="PANTHER" id="PTHR46635:SF1">
    <property type="entry name" value="GLYCOSYL TRANSFERASE FAMILY 1 PROTEIN"/>
    <property type="match status" value="1"/>
</dbReference>
<dbReference type="Gene3D" id="3.40.50.2000">
    <property type="entry name" value="Glycogen Phosphorylase B"/>
    <property type="match status" value="1"/>
</dbReference>
<dbReference type="EMBL" id="GISG01256989">
    <property type="protein sequence ID" value="MBA4672911.1"/>
    <property type="molecule type" value="Transcribed_RNA"/>
</dbReference>
<evidence type="ECO:0000256" key="1">
    <source>
        <dbReference type="ARBA" id="ARBA00022676"/>
    </source>
</evidence>
<dbReference type="PANTHER" id="PTHR46635">
    <property type="entry name" value="GLYCOSYL TRANSFERASE FAMILY 1 PROTEIN"/>
    <property type="match status" value="1"/>
</dbReference>
<dbReference type="InterPro" id="IPR001296">
    <property type="entry name" value="Glyco_trans_1"/>
</dbReference>